<protein>
    <submittedName>
        <fullName evidence="1">Uncharacterized protein</fullName>
    </submittedName>
</protein>
<reference evidence="1 2" key="1">
    <citation type="submission" date="2019-01" db="EMBL/GenBank/DDBJ databases">
        <title>Nuclear Genome Assembly of the Microalgal Biofuel strain Nannochloropsis salina CCMP1776.</title>
        <authorList>
            <person name="Hovde B."/>
        </authorList>
    </citation>
    <scope>NUCLEOTIDE SEQUENCE [LARGE SCALE GENOMIC DNA]</scope>
    <source>
        <strain evidence="1 2">CCMP1776</strain>
    </source>
</reference>
<evidence type="ECO:0000313" key="1">
    <source>
        <dbReference type="EMBL" id="TFJ81705.1"/>
    </source>
</evidence>
<gene>
    <name evidence="1" type="ORF">NSK_006954</name>
</gene>
<organism evidence="1 2">
    <name type="scientific">Nannochloropsis salina CCMP1776</name>
    <dbReference type="NCBI Taxonomy" id="1027361"/>
    <lineage>
        <taxon>Eukaryota</taxon>
        <taxon>Sar</taxon>
        <taxon>Stramenopiles</taxon>
        <taxon>Ochrophyta</taxon>
        <taxon>Eustigmatophyceae</taxon>
        <taxon>Eustigmatales</taxon>
        <taxon>Monodopsidaceae</taxon>
        <taxon>Microchloropsis</taxon>
        <taxon>Microchloropsis salina</taxon>
    </lineage>
</organism>
<keyword evidence="2" id="KW-1185">Reference proteome</keyword>
<evidence type="ECO:0000313" key="2">
    <source>
        <dbReference type="Proteomes" id="UP000355283"/>
    </source>
</evidence>
<comment type="caution">
    <text evidence="1">The sequence shown here is derived from an EMBL/GenBank/DDBJ whole genome shotgun (WGS) entry which is preliminary data.</text>
</comment>
<dbReference type="AlphaFoldDB" id="A0A4D9CW06"/>
<dbReference type="OrthoDB" id="10278132at2759"/>
<proteinExistence type="predicted"/>
<accession>A0A4D9CW06</accession>
<dbReference type="Proteomes" id="UP000355283">
    <property type="component" value="Unassembled WGS sequence"/>
</dbReference>
<name>A0A4D9CW06_9STRA</name>
<dbReference type="EMBL" id="SDOX01000122">
    <property type="protein sequence ID" value="TFJ81705.1"/>
    <property type="molecule type" value="Genomic_DNA"/>
</dbReference>
<sequence length="245" mass="27212">MGFMPSTRIQQRRIVRMEAGAASIKGKQPAGNGRKVLAHYIKKLKEGGYPEKAADKQFSDYTDRELDALFDLTTDEYDKMVEDSFNEIGDFKLSAEEIQDVIQEALVASEGGEKASPLGIKADYGGAQDVLLMLGLAFERVSAKLSQGGATGPDGTKYLFMTDAQLAKFDADCDALVSDIEVQFQAAMKPIDDKIDHWEKEFKTWETDPVKYTDMLGDIPEGLDQDAFLKAFPGYSEYQDTWSDN</sequence>